<feature type="compositionally biased region" description="Low complexity" evidence="1">
    <location>
        <begin position="98"/>
        <end position="131"/>
    </location>
</feature>
<name>A0A7G9G0L7_9FIRM</name>
<dbReference type="PROSITE" id="PS50835">
    <property type="entry name" value="IG_LIKE"/>
    <property type="match status" value="2"/>
</dbReference>
<evidence type="ECO:0000259" key="3">
    <source>
        <dbReference type="PROSITE" id="PS50835"/>
    </source>
</evidence>
<keyword evidence="2" id="KW-0732">Signal</keyword>
<sequence length="1696" mass="181373">MKRKSMSLLALLLVFSMLLSPLSSINADAAASELAEESSAALSEEKKEPAAEESSAASEEKKEPAAKESSTAPEDKKEPEAAESTEAGKESKAESTKTESSTETGGTKEAAGTASAEESSAAAKESSAAETQPAAESGAEPTSAADAGEKNIDTVQTVLLAAGGDEQPVKPTAAISGVTVVKNDGGTYGMFPITNPTCTVKGNMIEISFQTGAKKTFDWLYLGYQSDGSKPGYFTGVKTGETCEFTIQVPLSSGNSWIPVSVGRSDQGTWSENYLWMSIPKVLVITKQPEAVSKKAGETVTLKAEADGEGVTYQWQYSSDGSGWTDCAGDSAQAAAYSFIMEAALAGQYRCMVKDSAGAEAVTDAVKVSAASEQEGYLANDGITAVYGSDDAKKPGQAYTMFKIAASKAVVKGDGIDVTIWVSPASSGKFSYDAIYIGMKDDDPKEPVVLGETDTDKNLQKFQFTVPSSMMGGEVHFVPRSASKGTWSTSSSLAFQIPAADSFKKPSEITITSQPAGETVTGAGAEVILSVEASGEAGAVLSYQWQYSADGNEWTDCTGDSAKTFEYRFTMSEDLAGQYRCVVTDGNGTTAISSTAAVRVPSAPVVTGSTVKVVKDNGAEFAMFKVGESTVTAEGEELEITISTANTSFDKIYLGFKDDASKTPVIAGTKLASGGWTFTFRVPAADKGKVLPVSLGYPEGSAKDWYTNQYLWIYIPDEGIEEFPTETDTIKAIAGGTGASYNNFAVVSSKAVLKGDTVVLTLYVKGNTWTKLYQGVQSDTNKTVTCTGSYDGDNDRTAFTFQVPAKKQGMNIPITPGNDGGWFSYARDLFIHVPNLAGNANTTADGTYDLYGSAYPVSNYTSLSFERGSSLTINGSAATVTLVTQARDYDKLYIGLASDADSVKDAKAVDAVPRTDIGDTYKSFTFTIPTADLGKEISYVVHVEKSSSWSEKSGSFFINGILDRTGDLPDPDPEPVDPTVPSDGTYKVTVDSSAAMFRVVDCVLTVKNGKMSAVLTLSGTGYDYLYVGTAADAEKADKSSWAPFVKDANGKYTYTIPVEALDKGIAVAAHSIKNDKWYDRTLNFRSEGMEAVTPAIADGVYTIEADSSAAMFRVVECVLTVKNGKMNAVLTLSGTGYDYLYVGTAADAEKADKSSWAPFVKDANGKYTYTIPVEALDKGIAVAAHSIKNDKWYDRTLTFRSETMKKIGDISGGGDEPVTPVDPDNGKDDGNQPDVIPDNDGKADNESKYESDTGGSTGRVDSATTLADGVYKPDKFSWSGGTGRVKITCNKITVKNGQAYATLVFSSDSYQYVKANGNTYYTTKSGGTATVVIPVALNKNNKIFGMTTKMSATHEIEYTIFIYLAAAANGEAAGENSNEKLDETAPQIIGLEYQSETKLDYAEYFKIYHYDQDIVLLEIDLTKDTARDPEKLAEEEDGSQAESAESDGQEKTKASAETEIITEDGEELVPSEGEIAAELYKGNVVKYLLVPEDTEIPVGLEQDMIIVRMPADKAYAASDEILEMMETLDILDNLAAVGCEQKDCGIDSVAERMTVKDGEEEAEVIFGGQYDLPDYKALIKKETNLAVLPGELLPREKEDEETDGQKKAAEKNSEAVMNGAEAEELTAKEQTERFEELTGNLAMFNIPVIIDRSADEETELAKYEWIKVYGVLFSCEEKADQLFEAAVKKAAQQENR</sequence>
<feature type="region of interest" description="Disordered" evidence="1">
    <location>
        <begin position="1592"/>
        <end position="1621"/>
    </location>
</feature>
<dbReference type="KEGG" id="qdo:H9Q78_07545"/>
<feature type="compositionally biased region" description="Low complexity" evidence="1">
    <location>
        <begin position="28"/>
        <end position="42"/>
    </location>
</feature>
<dbReference type="RefSeq" id="WP_249300644.1">
    <property type="nucleotide sequence ID" value="NZ_CP060634.1"/>
</dbReference>
<dbReference type="Proteomes" id="UP000515823">
    <property type="component" value="Chromosome"/>
</dbReference>
<feature type="compositionally biased region" description="Basic and acidic residues" evidence="1">
    <location>
        <begin position="1239"/>
        <end position="1251"/>
    </location>
</feature>
<feature type="chain" id="PRO_5038844414" description="Ig-like domain-containing protein" evidence="2">
    <location>
        <begin position="27"/>
        <end position="1696"/>
    </location>
</feature>
<gene>
    <name evidence="4" type="ORF">H9Q78_07545</name>
</gene>
<evidence type="ECO:0000256" key="1">
    <source>
        <dbReference type="SAM" id="MobiDB-lite"/>
    </source>
</evidence>
<keyword evidence="5" id="KW-1185">Reference proteome</keyword>
<feature type="domain" description="Ig-like" evidence="3">
    <location>
        <begin position="506"/>
        <end position="599"/>
    </location>
</feature>
<dbReference type="Gene3D" id="2.60.40.10">
    <property type="entry name" value="Immunoglobulins"/>
    <property type="match status" value="2"/>
</dbReference>
<dbReference type="InterPro" id="IPR007110">
    <property type="entry name" value="Ig-like_dom"/>
</dbReference>
<feature type="region of interest" description="Disordered" evidence="1">
    <location>
        <begin position="1206"/>
        <end position="1261"/>
    </location>
</feature>
<feature type="signal peptide" evidence="2">
    <location>
        <begin position="1"/>
        <end position="26"/>
    </location>
</feature>
<proteinExistence type="predicted"/>
<feature type="domain" description="Ig-like" evidence="3">
    <location>
        <begin position="280"/>
        <end position="369"/>
    </location>
</feature>
<reference evidence="4 5" key="1">
    <citation type="submission" date="2020-08" db="EMBL/GenBank/DDBJ databases">
        <authorList>
            <person name="Liu C."/>
            <person name="Sun Q."/>
        </authorList>
    </citation>
    <scope>NUCLEOTIDE SEQUENCE [LARGE SCALE GENOMIC DNA]</scope>
    <source>
        <strain evidence="4 5">NSJ-38</strain>
    </source>
</reference>
<evidence type="ECO:0000313" key="4">
    <source>
        <dbReference type="EMBL" id="QNM04349.1"/>
    </source>
</evidence>
<evidence type="ECO:0000256" key="2">
    <source>
        <dbReference type="SAM" id="SignalP"/>
    </source>
</evidence>
<feature type="compositionally biased region" description="Acidic residues" evidence="1">
    <location>
        <begin position="1433"/>
        <end position="1447"/>
    </location>
</feature>
<feature type="compositionally biased region" description="Basic and acidic residues" evidence="1">
    <location>
        <begin position="73"/>
        <end position="97"/>
    </location>
</feature>
<feature type="region of interest" description="Disordered" evidence="1">
    <location>
        <begin position="1429"/>
        <end position="1458"/>
    </location>
</feature>
<dbReference type="InterPro" id="IPR013783">
    <property type="entry name" value="Ig-like_fold"/>
</dbReference>
<accession>A0A7G9G0L7</accession>
<feature type="region of interest" description="Disordered" evidence="1">
    <location>
        <begin position="28"/>
        <end position="149"/>
    </location>
</feature>
<feature type="compositionally biased region" description="Basic and acidic residues" evidence="1">
    <location>
        <begin position="1593"/>
        <end position="1613"/>
    </location>
</feature>
<protein>
    <recommendedName>
        <fullName evidence="3">Ig-like domain-containing protein</fullName>
    </recommendedName>
</protein>
<dbReference type="EMBL" id="CP060634">
    <property type="protein sequence ID" value="QNM04349.1"/>
    <property type="molecule type" value="Genomic_DNA"/>
</dbReference>
<evidence type="ECO:0000313" key="5">
    <source>
        <dbReference type="Proteomes" id="UP000515823"/>
    </source>
</evidence>
<organism evidence="4 5">
    <name type="scientific">Qiania dongpingensis</name>
    <dbReference type="NCBI Taxonomy" id="2763669"/>
    <lineage>
        <taxon>Bacteria</taxon>
        <taxon>Bacillati</taxon>
        <taxon>Bacillota</taxon>
        <taxon>Clostridia</taxon>
        <taxon>Lachnospirales</taxon>
        <taxon>Lachnospiraceae</taxon>
        <taxon>Qiania</taxon>
    </lineage>
</organism>